<comment type="caution">
    <text evidence="6">The sequence shown here is derived from an EMBL/GenBank/DDBJ whole genome shotgun (WGS) entry which is preliminary data.</text>
</comment>
<keyword evidence="2" id="KW-0805">Transcription regulation</keyword>
<dbReference type="RefSeq" id="WP_094290718.1">
    <property type="nucleotide sequence ID" value="NZ_NOIG01000010.1"/>
</dbReference>
<proteinExistence type="inferred from homology"/>
<dbReference type="PANTHER" id="PTHR30537">
    <property type="entry name" value="HTH-TYPE TRANSCRIPTIONAL REGULATOR"/>
    <property type="match status" value="1"/>
</dbReference>
<dbReference type="PANTHER" id="PTHR30537:SF1">
    <property type="entry name" value="HTH-TYPE TRANSCRIPTIONAL REGULATOR PGRR"/>
    <property type="match status" value="1"/>
</dbReference>
<dbReference type="Proteomes" id="UP000215441">
    <property type="component" value="Unassembled WGS sequence"/>
</dbReference>
<evidence type="ECO:0000256" key="1">
    <source>
        <dbReference type="ARBA" id="ARBA00009437"/>
    </source>
</evidence>
<keyword evidence="7" id="KW-1185">Reference proteome</keyword>
<dbReference type="FunFam" id="1.10.10.10:FF:000001">
    <property type="entry name" value="LysR family transcriptional regulator"/>
    <property type="match status" value="1"/>
</dbReference>
<protein>
    <recommendedName>
        <fullName evidence="5">HTH lysR-type domain-containing protein</fullName>
    </recommendedName>
</protein>
<dbReference type="GO" id="GO:0003700">
    <property type="term" value="F:DNA-binding transcription factor activity"/>
    <property type="evidence" value="ECO:0007669"/>
    <property type="project" value="InterPro"/>
</dbReference>
<dbReference type="SUPFAM" id="SSF46785">
    <property type="entry name" value="Winged helix' DNA-binding domain"/>
    <property type="match status" value="1"/>
</dbReference>
<evidence type="ECO:0000313" key="6">
    <source>
        <dbReference type="EMBL" id="OYD49304.1"/>
    </source>
</evidence>
<dbReference type="Pfam" id="PF03466">
    <property type="entry name" value="LysR_substrate"/>
    <property type="match status" value="1"/>
</dbReference>
<dbReference type="AlphaFoldDB" id="A0A235EJU4"/>
<evidence type="ECO:0000256" key="2">
    <source>
        <dbReference type="ARBA" id="ARBA00023015"/>
    </source>
</evidence>
<sequence length="298" mass="32154">MPAPLDLQHLRAFMAVAEWRSFRRAARALSLSPSSVSQAVRTLEERLGVPLLQRSTRSVAMTQAGTQLRAQLTPVMQGLDGALAEAAQWGQEVRGHLRLNVPRSAADLLLGPLLGGFLKAHPGVALEVRTQDGLVDIVREGFDAGIRFPEALPQDMVAVPIGPQQRFAVVAAPALATALGVPETPHDLLQRPCVRQRFPSGALYRWQFVPPGEGAQAFDLAVEGPLTVDDQRLALRAALGGAGWAYVYEAMAQPHLRAGHLVQALADWCPAEPGFALYYPGRKQVSPALRALIGWLRG</sequence>
<evidence type="ECO:0000256" key="3">
    <source>
        <dbReference type="ARBA" id="ARBA00023125"/>
    </source>
</evidence>
<dbReference type="InterPro" id="IPR036390">
    <property type="entry name" value="WH_DNA-bd_sf"/>
</dbReference>
<dbReference type="PROSITE" id="PS50931">
    <property type="entry name" value="HTH_LYSR"/>
    <property type="match status" value="1"/>
</dbReference>
<keyword evidence="4" id="KW-0804">Transcription</keyword>
<accession>A0A235EJU4</accession>
<reference evidence="6 7" key="1">
    <citation type="submission" date="2017-07" db="EMBL/GenBank/DDBJ databases">
        <title>Acidovorax KNDSW TSA 6 genome sequence and assembly.</title>
        <authorList>
            <person name="Mayilraj S."/>
        </authorList>
    </citation>
    <scope>NUCLEOTIDE SEQUENCE [LARGE SCALE GENOMIC DNA]</scope>
    <source>
        <strain evidence="6 7">KNDSW-TSA6</strain>
    </source>
</reference>
<dbReference type="Gene3D" id="1.10.10.10">
    <property type="entry name" value="Winged helix-like DNA-binding domain superfamily/Winged helix DNA-binding domain"/>
    <property type="match status" value="1"/>
</dbReference>
<name>A0A235EJU4_9BURK</name>
<dbReference type="SUPFAM" id="SSF53850">
    <property type="entry name" value="Periplasmic binding protein-like II"/>
    <property type="match status" value="1"/>
</dbReference>
<dbReference type="Pfam" id="PF00126">
    <property type="entry name" value="HTH_1"/>
    <property type="match status" value="1"/>
</dbReference>
<dbReference type="OrthoDB" id="9813056at2"/>
<comment type="similarity">
    <text evidence="1">Belongs to the LysR transcriptional regulatory family.</text>
</comment>
<evidence type="ECO:0000256" key="4">
    <source>
        <dbReference type="ARBA" id="ARBA00023163"/>
    </source>
</evidence>
<dbReference type="InterPro" id="IPR005119">
    <property type="entry name" value="LysR_subst-bd"/>
</dbReference>
<dbReference type="InterPro" id="IPR036388">
    <property type="entry name" value="WH-like_DNA-bd_sf"/>
</dbReference>
<organism evidence="6 7">
    <name type="scientific">Acidovorax kalamii</name>
    <dbReference type="NCBI Taxonomy" id="2004485"/>
    <lineage>
        <taxon>Bacteria</taxon>
        <taxon>Pseudomonadati</taxon>
        <taxon>Pseudomonadota</taxon>
        <taxon>Betaproteobacteria</taxon>
        <taxon>Burkholderiales</taxon>
        <taxon>Comamonadaceae</taxon>
        <taxon>Acidovorax</taxon>
    </lineage>
</organism>
<dbReference type="PRINTS" id="PR00039">
    <property type="entry name" value="HTHLYSR"/>
</dbReference>
<dbReference type="GO" id="GO:0043565">
    <property type="term" value="F:sequence-specific DNA binding"/>
    <property type="evidence" value="ECO:0007669"/>
    <property type="project" value="TreeGrafter"/>
</dbReference>
<dbReference type="Gene3D" id="3.40.190.290">
    <property type="match status" value="1"/>
</dbReference>
<feature type="domain" description="HTH lysR-type" evidence="5">
    <location>
        <begin position="5"/>
        <end position="62"/>
    </location>
</feature>
<dbReference type="GO" id="GO:0006351">
    <property type="term" value="P:DNA-templated transcription"/>
    <property type="evidence" value="ECO:0007669"/>
    <property type="project" value="TreeGrafter"/>
</dbReference>
<evidence type="ECO:0000259" key="5">
    <source>
        <dbReference type="PROSITE" id="PS50931"/>
    </source>
</evidence>
<keyword evidence="3" id="KW-0238">DNA-binding</keyword>
<dbReference type="InterPro" id="IPR058163">
    <property type="entry name" value="LysR-type_TF_proteobact-type"/>
</dbReference>
<evidence type="ECO:0000313" key="7">
    <source>
        <dbReference type="Proteomes" id="UP000215441"/>
    </source>
</evidence>
<gene>
    <name evidence="6" type="ORF">CBY09_16800</name>
</gene>
<dbReference type="EMBL" id="NOIG01000010">
    <property type="protein sequence ID" value="OYD49304.1"/>
    <property type="molecule type" value="Genomic_DNA"/>
</dbReference>
<dbReference type="InterPro" id="IPR000847">
    <property type="entry name" value="LysR_HTH_N"/>
</dbReference>